<dbReference type="InterPro" id="IPR005702">
    <property type="entry name" value="Wzc-like_C"/>
</dbReference>
<feature type="transmembrane region" description="Helical" evidence="3">
    <location>
        <begin position="59"/>
        <end position="84"/>
    </location>
</feature>
<keyword evidence="3" id="KW-0472">Membrane</keyword>
<organism evidence="5 6">
    <name type="scientific">Bradyrhizobium neotropicale</name>
    <dbReference type="NCBI Taxonomy" id="1497615"/>
    <lineage>
        <taxon>Bacteria</taxon>
        <taxon>Pseudomonadati</taxon>
        <taxon>Pseudomonadota</taxon>
        <taxon>Alphaproteobacteria</taxon>
        <taxon>Hyphomicrobiales</taxon>
        <taxon>Nitrobacteraceae</taxon>
        <taxon>Bradyrhizobium</taxon>
    </lineage>
</organism>
<feature type="domain" description="CobQ/CobB/MinD/ParA nucleotide binding" evidence="4">
    <location>
        <begin position="160"/>
        <end position="228"/>
    </location>
</feature>
<dbReference type="CDD" id="cd05387">
    <property type="entry name" value="BY-kinase"/>
    <property type="match status" value="1"/>
</dbReference>
<proteinExistence type="predicted"/>
<sequence length="358" mass="38617">MDAATLANEIGGAFVQELYDANAVITTNAALRERIKVLGPTARIISEAVPPKWKDPPRAAVAMLLGILLGGAVGAGSGLAFTMLDRRLRAAEQLAALTSVECFGYVPLVDPQSSLPSEPDYNFDLESILRRSVLRRVRSAVLERSTRVPRIVGVTSCSAAEGKTTLAANLARFIAREGSRVLLIDACRPDAARGLGQSDVPGLQELLRETAALDDVIVDNICLNLDFLPSGKALGDLDLLWGNLVHAVNDGRERGYEWVILDLPELATAIDVRAAGQVFDDLLIVVEWGRTSEGQLQQGLRALGSLRDRIVGTVINKAPWTSIDSETASLAQADGRLATSIDPKSWTARYIYDHEKIQ</sequence>
<evidence type="ECO:0000313" key="5">
    <source>
        <dbReference type="EMBL" id="OAF19357.1"/>
    </source>
</evidence>
<keyword evidence="2" id="KW-0067">ATP-binding</keyword>
<reference evidence="5 6" key="1">
    <citation type="submission" date="2016-02" db="EMBL/GenBank/DDBJ databases">
        <title>Draft genome sequence of the strain BR 10247T Bradyrhizobium neotropicale isolated from nodules of Centrolobium paraense.</title>
        <authorList>
            <person name="Simoes-Araujo J.L."/>
            <person name="Barauna A.C."/>
            <person name="Silva K."/>
            <person name="Zilli J.E."/>
        </authorList>
    </citation>
    <scope>NUCLEOTIDE SEQUENCE [LARGE SCALE GENOMIC DNA]</scope>
    <source>
        <strain evidence="5 6">BR 10247</strain>
    </source>
</reference>
<evidence type="ECO:0000259" key="4">
    <source>
        <dbReference type="Pfam" id="PF01656"/>
    </source>
</evidence>
<dbReference type="InterPro" id="IPR050445">
    <property type="entry name" value="Bact_polysacc_biosynth/exp"/>
</dbReference>
<protein>
    <recommendedName>
        <fullName evidence="4">CobQ/CobB/MinD/ParA nucleotide binding domain-containing protein</fullName>
    </recommendedName>
</protein>
<gene>
    <name evidence="5" type="ORF">AXW67_36855</name>
</gene>
<dbReference type="GO" id="GO:0005886">
    <property type="term" value="C:plasma membrane"/>
    <property type="evidence" value="ECO:0007669"/>
    <property type="project" value="TreeGrafter"/>
</dbReference>
<dbReference type="EMBL" id="LSEF01000025">
    <property type="protein sequence ID" value="OAF19357.1"/>
    <property type="molecule type" value="Genomic_DNA"/>
</dbReference>
<dbReference type="AlphaFoldDB" id="A0A176ZFV2"/>
<dbReference type="PANTHER" id="PTHR32309:SF13">
    <property type="entry name" value="FERRIC ENTEROBACTIN TRANSPORT PROTEIN FEPE"/>
    <property type="match status" value="1"/>
</dbReference>
<dbReference type="PANTHER" id="PTHR32309">
    <property type="entry name" value="TYROSINE-PROTEIN KINASE"/>
    <property type="match status" value="1"/>
</dbReference>
<evidence type="ECO:0000256" key="2">
    <source>
        <dbReference type="ARBA" id="ARBA00022840"/>
    </source>
</evidence>
<name>A0A176ZFV2_9BRAD</name>
<keyword evidence="3" id="KW-0812">Transmembrane</keyword>
<evidence type="ECO:0000313" key="6">
    <source>
        <dbReference type="Proteomes" id="UP000077173"/>
    </source>
</evidence>
<dbReference type="InterPro" id="IPR002586">
    <property type="entry name" value="CobQ/CobB/MinD/ParA_Nub-bd_dom"/>
</dbReference>
<dbReference type="Proteomes" id="UP000077173">
    <property type="component" value="Unassembled WGS sequence"/>
</dbReference>
<evidence type="ECO:0000256" key="1">
    <source>
        <dbReference type="ARBA" id="ARBA00022741"/>
    </source>
</evidence>
<dbReference type="Pfam" id="PF01656">
    <property type="entry name" value="CbiA"/>
    <property type="match status" value="1"/>
</dbReference>
<dbReference type="Gene3D" id="3.40.50.300">
    <property type="entry name" value="P-loop containing nucleotide triphosphate hydrolases"/>
    <property type="match status" value="1"/>
</dbReference>
<dbReference type="InterPro" id="IPR027417">
    <property type="entry name" value="P-loop_NTPase"/>
</dbReference>
<dbReference type="SUPFAM" id="SSF52540">
    <property type="entry name" value="P-loop containing nucleoside triphosphate hydrolases"/>
    <property type="match status" value="1"/>
</dbReference>
<dbReference type="GO" id="GO:0004713">
    <property type="term" value="F:protein tyrosine kinase activity"/>
    <property type="evidence" value="ECO:0007669"/>
    <property type="project" value="TreeGrafter"/>
</dbReference>
<keyword evidence="6" id="KW-1185">Reference proteome</keyword>
<keyword evidence="3" id="KW-1133">Transmembrane helix</keyword>
<accession>A0A176ZFV2</accession>
<evidence type="ECO:0000256" key="3">
    <source>
        <dbReference type="SAM" id="Phobius"/>
    </source>
</evidence>
<keyword evidence="1" id="KW-0547">Nucleotide-binding</keyword>
<comment type="caution">
    <text evidence="5">The sequence shown here is derived from an EMBL/GenBank/DDBJ whole genome shotgun (WGS) entry which is preliminary data.</text>
</comment>